<sequence length="314" mass="33390">MKEIVSDSAAVTACVIGVGFLSGSEATYYWGSFRNVAVFCVCFFALHFLFRETRRKQGAAYMRVRNNALVAFACEGCKLTCAVSLLACFNQCIARAIAPSDLPLYSAAAALICGVLYTKTPHVFKILNILSLLLAALFLLLVLPQGGGSQSDAPLWRPAVYALFTASATFTLTDKLHCKSKKDNAAGALLTCAVLGALMCLLTFCCDFRLSFPAIDFTRQPAGAVGCAAVVVSTLCSLKELSVQAFETAEDITGDRALSASAVLCLEVATSLLGFDVLLKYGYLFAAAVGFALCLACLVCTTKNRPEGRLRLLG</sequence>
<keyword evidence="1" id="KW-0472">Membrane</keyword>
<evidence type="ECO:0000256" key="1">
    <source>
        <dbReference type="SAM" id="Phobius"/>
    </source>
</evidence>
<gene>
    <name evidence="2" type="ORF">IAC72_04105</name>
</gene>
<feature type="transmembrane region" description="Helical" evidence="1">
    <location>
        <begin position="155"/>
        <end position="173"/>
    </location>
</feature>
<evidence type="ECO:0000313" key="3">
    <source>
        <dbReference type="Proteomes" id="UP000886852"/>
    </source>
</evidence>
<organism evidence="2 3">
    <name type="scientific">Candidatus Fimimonas merdipullorum</name>
    <dbReference type="NCBI Taxonomy" id="2840822"/>
    <lineage>
        <taxon>Bacteria</taxon>
        <taxon>Pseudomonadati</taxon>
        <taxon>Myxococcota</taxon>
        <taxon>Myxococcia</taxon>
        <taxon>Myxococcales</taxon>
        <taxon>Cystobacterineae</taxon>
        <taxon>Myxococcaceae</taxon>
        <taxon>Myxococcaceae incertae sedis</taxon>
        <taxon>Candidatus Fimimonas</taxon>
    </lineage>
</organism>
<name>A0A9D1MXY5_9BACT</name>
<keyword evidence="1" id="KW-1133">Transmembrane helix</keyword>
<feature type="transmembrane region" description="Helical" evidence="1">
    <location>
        <begin position="28"/>
        <end position="50"/>
    </location>
</feature>
<dbReference type="Proteomes" id="UP000886852">
    <property type="component" value="Unassembled WGS sequence"/>
</dbReference>
<reference evidence="2" key="1">
    <citation type="submission" date="2020-10" db="EMBL/GenBank/DDBJ databases">
        <authorList>
            <person name="Gilroy R."/>
        </authorList>
    </citation>
    <scope>NUCLEOTIDE SEQUENCE</scope>
    <source>
        <strain evidence="2">ChiHjej12B11-7776</strain>
    </source>
</reference>
<proteinExistence type="predicted"/>
<accession>A0A9D1MXY5</accession>
<dbReference type="EMBL" id="DVOC01000067">
    <property type="protein sequence ID" value="HIU91175.1"/>
    <property type="molecule type" value="Genomic_DNA"/>
</dbReference>
<reference evidence="2" key="2">
    <citation type="journal article" date="2021" name="PeerJ">
        <title>Extensive microbial diversity within the chicken gut microbiome revealed by metagenomics and culture.</title>
        <authorList>
            <person name="Gilroy R."/>
            <person name="Ravi A."/>
            <person name="Getino M."/>
            <person name="Pursley I."/>
            <person name="Horton D.L."/>
            <person name="Alikhan N.F."/>
            <person name="Baker D."/>
            <person name="Gharbi K."/>
            <person name="Hall N."/>
            <person name="Watson M."/>
            <person name="Adriaenssens E.M."/>
            <person name="Foster-Nyarko E."/>
            <person name="Jarju S."/>
            <person name="Secka A."/>
            <person name="Antonio M."/>
            <person name="Oren A."/>
            <person name="Chaudhuri R.R."/>
            <person name="La Ragione R."/>
            <person name="Hildebrand F."/>
            <person name="Pallen M.J."/>
        </authorList>
    </citation>
    <scope>NUCLEOTIDE SEQUENCE</scope>
    <source>
        <strain evidence="2">ChiHjej12B11-7776</strain>
    </source>
</reference>
<feature type="transmembrane region" description="Helical" evidence="1">
    <location>
        <begin position="126"/>
        <end position="143"/>
    </location>
</feature>
<dbReference type="AlphaFoldDB" id="A0A9D1MXY5"/>
<keyword evidence="1" id="KW-0812">Transmembrane</keyword>
<feature type="transmembrane region" description="Helical" evidence="1">
    <location>
        <begin position="185"/>
        <end position="210"/>
    </location>
</feature>
<evidence type="ECO:0000313" key="2">
    <source>
        <dbReference type="EMBL" id="HIU91175.1"/>
    </source>
</evidence>
<comment type="caution">
    <text evidence="2">The sequence shown here is derived from an EMBL/GenBank/DDBJ whole genome shotgun (WGS) entry which is preliminary data.</text>
</comment>
<protein>
    <submittedName>
        <fullName evidence="2">Uncharacterized protein</fullName>
    </submittedName>
</protein>
<feature type="transmembrane region" description="Helical" evidence="1">
    <location>
        <begin position="281"/>
        <end position="301"/>
    </location>
</feature>